<dbReference type="AlphaFoldDB" id="A0A0X8X566"/>
<name>A0A0X8X566_9SPHI</name>
<dbReference type="Proteomes" id="UP000218263">
    <property type="component" value="Chromosome"/>
</dbReference>
<evidence type="ECO:0000313" key="2">
    <source>
        <dbReference type="Proteomes" id="UP000218263"/>
    </source>
</evidence>
<proteinExistence type="predicted"/>
<accession>A0A0X8X566</accession>
<gene>
    <name evidence="1" type="ORF">MgSA37_04089</name>
</gene>
<keyword evidence="2" id="KW-1185">Reference proteome</keyword>
<dbReference type="EMBL" id="AP017313">
    <property type="protein sequence ID" value="BAU55897.1"/>
    <property type="molecule type" value="Genomic_DNA"/>
</dbReference>
<evidence type="ECO:0000313" key="1">
    <source>
        <dbReference type="EMBL" id="BAU55897.1"/>
    </source>
</evidence>
<organism evidence="1 2">
    <name type="scientific">Mucilaginibacter gotjawali</name>
    <dbReference type="NCBI Taxonomy" id="1550579"/>
    <lineage>
        <taxon>Bacteria</taxon>
        <taxon>Pseudomonadati</taxon>
        <taxon>Bacteroidota</taxon>
        <taxon>Sphingobacteriia</taxon>
        <taxon>Sphingobacteriales</taxon>
        <taxon>Sphingobacteriaceae</taxon>
        <taxon>Mucilaginibacter</taxon>
    </lineage>
</organism>
<protein>
    <submittedName>
        <fullName evidence="1">Uncharacterized protein</fullName>
    </submittedName>
</protein>
<reference evidence="1 2" key="1">
    <citation type="submission" date="2015-12" db="EMBL/GenBank/DDBJ databases">
        <title>Genome sequence of Mucilaginibacter gotjawali.</title>
        <authorList>
            <person name="Lee J.S."/>
            <person name="Lee K.C."/>
            <person name="Kim K.K."/>
            <person name="Lee B.W."/>
        </authorList>
    </citation>
    <scope>NUCLEOTIDE SEQUENCE [LARGE SCALE GENOMIC DNA]</scope>
    <source>
        <strain evidence="1 2">SA3-7</strain>
    </source>
</reference>
<sequence length="43" mass="4814">MITIDLWLKVAISAEIQLVNLGEGSQISGKQGKNADEIFRRNR</sequence>
<dbReference type="KEGG" id="mgot:MgSA37_04089"/>